<evidence type="ECO:0000256" key="4">
    <source>
        <dbReference type="ARBA" id="ARBA00023136"/>
    </source>
</evidence>
<dbReference type="GO" id="GO:0016020">
    <property type="term" value="C:membrane"/>
    <property type="evidence" value="ECO:0007669"/>
    <property type="project" value="UniProtKB-SubCell"/>
</dbReference>
<dbReference type="PANTHER" id="PTHR24064">
    <property type="entry name" value="SOLUTE CARRIER FAMILY 22 MEMBER"/>
    <property type="match status" value="1"/>
</dbReference>
<dbReference type="InterPro" id="IPR036259">
    <property type="entry name" value="MFS_trans_sf"/>
</dbReference>
<dbReference type="AlphaFoldDB" id="A0A914LXK6"/>
<keyword evidence="7" id="KW-1185">Reference proteome</keyword>
<feature type="transmembrane region" description="Helical" evidence="6">
    <location>
        <begin position="414"/>
        <end position="436"/>
    </location>
</feature>
<sequence length="837" mass="93907">MIQAEIPNDEAIVVHLDHLNTYPVNNEHQMEIIPEVVLQPLYVQSEFDLRTVEIGAETAKLVSPTLSDPNLSGSVEHSGILYAEMIADNLEEEPGPSIEINSKQEEKALASRTASTDEGIGCGGEGEGEELFRPRGKSSGQSSRKGGGGRLRNQSELEVNAHHYKMQNVYKDQKEKSRSKKPLTDIDFEGILKIIGGCSTWQILIYLIISAHQMPHAMFNLSVVYFTYLPDHWCKLPSFSREYIENPENKIGPGWSWEKALDAGIAFPQVRNRRTKHDQCAVYTISEAQLREYLAMNFTEAILLARERPPYLIQRCKQWEYDRNIMSDSVVTQWDRVCDDNWSRAHVHLSYSLGYLVGCMMGGYISSFFCIVVFGMFYFTNFVRFLLAACNEAADLAAYVYCMEITGVQYRSIVGSLLQAPWACGYAFLALVAYIFRSWTSIQLITSTLHFFALFLVHHLPESPRWLIVTNRVDEAEKIIRKLRSACHFNKSSLPSDLELVRHSEMRKWIDHNRRPHFLHSFKSPTMAFRNVIIGLVWIATALVYYGIVIALSDQSTPGRAMFAGNFFLNNAIAGAIELPTLIACVFLLHKGGRKWSQVISLICAGTLIFAAMCLSLRGEMAFSLLFLLAGKACIQGAFNILYIEVTVDPGKASVFYAFYHVLALPIVSYLGAAFTFFTSELYPTVIRNSAVGTCSMIARIGSAASGYIAILSDVTLPIVPMAVFCVFSLFAGVLIYFLPETRDLPLPETMYDAVRMLNSSGERYRCIGGNQAVDGGEHEDDFDDYYVTKANKNEDNNTTLSDVEEEKEIGDDVFLYTNNVGSAYPKMSVRKGPQPI</sequence>
<reference evidence="8" key="1">
    <citation type="submission" date="2022-11" db="UniProtKB">
        <authorList>
            <consortium name="WormBaseParasite"/>
        </authorList>
    </citation>
    <scope>IDENTIFICATION</scope>
</reference>
<feature type="region of interest" description="Disordered" evidence="5">
    <location>
        <begin position="104"/>
        <end position="157"/>
    </location>
</feature>
<proteinExistence type="predicted"/>
<feature type="transmembrane region" description="Helical" evidence="6">
    <location>
        <begin position="596"/>
        <end position="615"/>
    </location>
</feature>
<feature type="transmembrane region" description="Helical" evidence="6">
    <location>
        <begin position="568"/>
        <end position="589"/>
    </location>
</feature>
<feature type="transmembrane region" description="Helical" evidence="6">
    <location>
        <begin position="719"/>
        <end position="739"/>
    </location>
</feature>
<dbReference type="Gene3D" id="1.20.1250.20">
    <property type="entry name" value="MFS general substrate transporter like domains"/>
    <property type="match status" value="1"/>
</dbReference>
<evidence type="ECO:0000256" key="2">
    <source>
        <dbReference type="ARBA" id="ARBA00022692"/>
    </source>
</evidence>
<accession>A0A914LXK6</accession>
<comment type="subcellular location">
    <subcellularLocation>
        <location evidence="1">Membrane</location>
        <topology evidence="1">Multi-pass membrane protein</topology>
    </subcellularLocation>
</comment>
<evidence type="ECO:0000313" key="8">
    <source>
        <dbReference type="WBParaSite" id="Minc3s00896g18633"/>
    </source>
</evidence>
<dbReference type="CDD" id="cd17317">
    <property type="entry name" value="MFS_SLC22"/>
    <property type="match status" value="1"/>
</dbReference>
<evidence type="ECO:0000256" key="6">
    <source>
        <dbReference type="SAM" id="Phobius"/>
    </source>
</evidence>
<dbReference type="WBParaSite" id="Minc3s00896g18633">
    <property type="protein sequence ID" value="Minc3s00896g18633"/>
    <property type="gene ID" value="Minc3s00896g18633"/>
</dbReference>
<protein>
    <submittedName>
        <fullName evidence="8">Uncharacterized protein</fullName>
    </submittedName>
</protein>
<evidence type="ECO:0000256" key="5">
    <source>
        <dbReference type="SAM" id="MobiDB-lite"/>
    </source>
</evidence>
<feature type="transmembrane region" description="Helical" evidence="6">
    <location>
        <begin position="655"/>
        <end position="678"/>
    </location>
</feature>
<dbReference type="Proteomes" id="UP000887563">
    <property type="component" value="Unplaced"/>
</dbReference>
<feature type="transmembrane region" description="Helical" evidence="6">
    <location>
        <begin position="621"/>
        <end position="643"/>
    </location>
</feature>
<organism evidence="7 8">
    <name type="scientific">Meloidogyne incognita</name>
    <name type="common">Southern root-knot nematode worm</name>
    <name type="synonym">Oxyuris incognita</name>
    <dbReference type="NCBI Taxonomy" id="6306"/>
    <lineage>
        <taxon>Eukaryota</taxon>
        <taxon>Metazoa</taxon>
        <taxon>Ecdysozoa</taxon>
        <taxon>Nematoda</taxon>
        <taxon>Chromadorea</taxon>
        <taxon>Rhabditida</taxon>
        <taxon>Tylenchina</taxon>
        <taxon>Tylenchomorpha</taxon>
        <taxon>Tylenchoidea</taxon>
        <taxon>Meloidogynidae</taxon>
        <taxon>Meloidogyninae</taxon>
        <taxon>Meloidogyne</taxon>
        <taxon>Meloidogyne incognita group</taxon>
    </lineage>
</organism>
<feature type="transmembrane region" description="Helical" evidence="6">
    <location>
        <begin position="442"/>
        <end position="460"/>
    </location>
</feature>
<keyword evidence="2 6" id="KW-0812">Transmembrane</keyword>
<evidence type="ECO:0000256" key="3">
    <source>
        <dbReference type="ARBA" id="ARBA00022989"/>
    </source>
</evidence>
<evidence type="ECO:0000256" key="1">
    <source>
        <dbReference type="ARBA" id="ARBA00004141"/>
    </source>
</evidence>
<name>A0A914LXK6_MELIC</name>
<dbReference type="InterPro" id="IPR005828">
    <property type="entry name" value="MFS_sugar_transport-like"/>
</dbReference>
<dbReference type="GO" id="GO:0022857">
    <property type="term" value="F:transmembrane transporter activity"/>
    <property type="evidence" value="ECO:0007669"/>
    <property type="project" value="InterPro"/>
</dbReference>
<evidence type="ECO:0000313" key="7">
    <source>
        <dbReference type="Proteomes" id="UP000887563"/>
    </source>
</evidence>
<dbReference type="SUPFAM" id="SSF103473">
    <property type="entry name" value="MFS general substrate transporter"/>
    <property type="match status" value="1"/>
</dbReference>
<feature type="transmembrane region" description="Helical" evidence="6">
    <location>
        <begin position="353"/>
        <end position="379"/>
    </location>
</feature>
<keyword evidence="4 6" id="KW-0472">Membrane</keyword>
<keyword evidence="3 6" id="KW-1133">Transmembrane helix</keyword>
<dbReference type="Pfam" id="PF00083">
    <property type="entry name" value="Sugar_tr"/>
    <property type="match status" value="1"/>
</dbReference>
<feature type="transmembrane region" description="Helical" evidence="6">
    <location>
        <begin position="528"/>
        <end position="548"/>
    </location>
</feature>